<sequence>MSLPAFDTAVPNSGFAIRASLPYFLCPGCRSFRSLYLPVVLTSHHSLMLHFRPPPHREDLPIQAAGSSHPPPL</sequence>
<proteinExistence type="predicted"/>
<evidence type="ECO:0000313" key="2">
    <source>
        <dbReference type="Proteomes" id="UP000886998"/>
    </source>
</evidence>
<keyword evidence="2" id="KW-1185">Reference proteome</keyword>
<comment type="caution">
    <text evidence="1">The sequence shown here is derived from an EMBL/GenBank/DDBJ whole genome shotgun (WGS) entry which is preliminary data.</text>
</comment>
<name>A0A8X6JVT4_9ARAC</name>
<dbReference type="EMBL" id="BMAV01025219">
    <property type="protein sequence ID" value="GFS39679.1"/>
    <property type="molecule type" value="Genomic_DNA"/>
</dbReference>
<gene>
    <name evidence="1" type="ORF">TNIN_435981</name>
</gene>
<accession>A0A8X6JVT4</accession>
<reference evidence="1" key="1">
    <citation type="submission" date="2020-08" db="EMBL/GenBank/DDBJ databases">
        <title>Multicomponent nature underlies the extraordinary mechanical properties of spider dragline silk.</title>
        <authorList>
            <person name="Kono N."/>
            <person name="Nakamura H."/>
            <person name="Mori M."/>
            <person name="Yoshida Y."/>
            <person name="Ohtoshi R."/>
            <person name="Malay A.D."/>
            <person name="Moran D.A.P."/>
            <person name="Tomita M."/>
            <person name="Numata K."/>
            <person name="Arakawa K."/>
        </authorList>
    </citation>
    <scope>NUCLEOTIDE SEQUENCE</scope>
</reference>
<dbReference type="AlphaFoldDB" id="A0A8X6JVT4"/>
<organism evidence="1 2">
    <name type="scientific">Trichonephila inaurata madagascariensis</name>
    <dbReference type="NCBI Taxonomy" id="2747483"/>
    <lineage>
        <taxon>Eukaryota</taxon>
        <taxon>Metazoa</taxon>
        <taxon>Ecdysozoa</taxon>
        <taxon>Arthropoda</taxon>
        <taxon>Chelicerata</taxon>
        <taxon>Arachnida</taxon>
        <taxon>Araneae</taxon>
        <taxon>Araneomorphae</taxon>
        <taxon>Entelegynae</taxon>
        <taxon>Araneoidea</taxon>
        <taxon>Nephilidae</taxon>
        <taxon>Trichonephila</taxon>
        <taxon>Trichonephila inaurata</taxon>
    </lineage>
</organism>
<dbReference type="Proteomes" id="UP000886998">
    <property type="component" value="Unassembled WGS sequence"/>
</dbReference>
<protein>
    <submittedName>
        <fullName evidence="1">Uncharacterized protein</fullName>
    </submittedName>
</protein>
<evidence type="ECO:0000313" key="1">
    <source>
        <dbReference type="EMBL" id="GFS39679.1"/>
    </source>
</evidence>